<evidence type="ECO:0000313" key="1">
    <source>
        <dbReference type="EMBL" id="RDU24587.1"/>
    </source>
</evidence>
<reference evidence="1 2" key="1">
    <citation type="submission" date="2018-07" db="EMBL/GenBank/DDBJ databases">
        <title>Anaerosacharophilus polymeroproducens gen. nov. sp. nov., an anaerobic bacterium isolated from salt field.</title>
        <authorList>
            <person name="Kim W."/>
            <person name="Yang S.-H."/>
            <person name="Oh J."/>
            <person name="Lee J.-H."/>
            <person name="Kwon K.K."/>
        </authorList>
    </citation>
    <scope>NUCLEOTIDE SEQUENCE [LARGE SCALE GENOMIC DNA]</scope>
    <source>
        <strain evidence="1 2">MCWD5</strain>
    </source>
</reference>
<comment type="caution">
    <text evidence="1">The sequence shown here is derived from an EMBL/GenBank/DDBJ whole genome shotgun (WGS) entry which is preliminary data.</text>
</comment>
<evidence type="ECO:0000313" key="2">
    <source>
        <dbReference type="Proteomes" id="UP000255036"/>
    </source>
</evidence>
<keyword evidence="2" id="KW-1185">Reference proteome</keyword>
<organism evidence="1 2">
    <name type="scientific">Anaerosacchariphilus polymeriproducens</name>
    <dbReference type="NCBI Taxonomy" id="1812858"/>
    <lineage>
        <taxon>Bacteria</taxon>
        <taxon>Bacillati</taxon>
        <taxon>Bacillota</taxon>
        <taxon>Clostridia</taxon>
        <taxon>Lachnospirales</taxon>
        <taxon>Lachnospiraceae</taxon>
        <taxon>Anaerosacchariphilus</taxon>
    </lineage>
</organism>
<proteinExistence type="predicted"/>
<protein>
    <submittedName>
        <fullName evidence="1">Uncharacterized protein</fullName>
    </submittedName>
</protein>
<dbReference type="AlphaFoldDB" id="A0A371AYE7"/>
<sequence length="118" mass="13776">MRFQRQPSNIINILKYMSVDIEALRISFNINNVTGKVDFTISVNENEAKSIEDIVIANKKSDEVISFWEKVLELERFFGVKFIPDKEVTIELLNSVEGRPYKKYETYENVSLSGCWNF</sequence>
<accession>A0A371AYE7</accession>
<dbReference type="Proteomes" id="UP000255036">
    <property type="component" value="Unassembled WGS sequence"/>
</dbReference>
<name>A0A371AYE7_9FIRM</name>
<dbReference type="EMBL" id="QRCT01000012">
    <property type="protein sequence ID" value="RDU24587.1"/>
    <property type="molecule type" value="Genomic_DNA"/>
</dbReference>
<gene>
    <name evidence="1" type="ORF">DWV06_03735</name>
</gene>